<dbReference type="Proteomes" id="UP001652740">
    <property type="component" value="Unplaced"/>
</dbReference>
<dbReference type="AlphaFoldDB" id="A0A6J3BZ20"/>
<evidence type="ECO:0000313" key="3">
    <source>
        <dbReference type="RefSeq" id="XP_031766713.2"/>
    </source>
</evidence>
<proteinExistence type="predicted"/>
<keyword evidence="1" id="KW-0812">Transmembrane</keyword>
<feature type="transmembrane region" description="Helical" evidence="1">
    <location>
        <begin position="6"/>
        <end position="27"/>
    </location>
</feature>
<dbReference type="RefSeq" id="XP_031766713.2">
    <property type="nucleotide sequence ID" value="XM_031910853.2"/>
</dbReference>
<sequence length="235" mass="27271">MGSLGFWTIAVILYQTIFCIIISWLTLDCQFTPKASELHEVTLVKMLYLYDPEACGRVYFYNYTNGPSSTIVWPIKNEIAAAFRVKIRVWLSLHSLWLLLGCLYFTQRQRPCGFYAVLLPFTLIGVALLITDLVYMTLFLMDTQGSMTEADILQYVDSNKQHLQTLKKKQSQVIMSNIDSVSPDTSWVSLLLAYASCRGIIQWFINFWLVKDNYFEGLSQYRKLQSQENRKIYSQ</sequence>
<name>A0A6J3BZ20_GALME</name>
<organism evidence="2 3">
    <name type="scientific">Galleria mellonella</name>
    <name type="common">Greater wax moth</name>
    <dbReference type="NCBI Taxonomy" id="7137"/>
    <lineage>
        <taxon>Eukaryota</taxon>
        <taxon>Metazoa</taxon>
        <taxon>Ecdysozoa</taxon>
        <taxon>Arthropoda</taxon>
        <taxon>Hexapoda</taxon>
        <taxon>Insecta</taxon>
        <taxon>Pterygota</taxon>
        <taxon>Neoptera</taxon>
        <taxon>Endopterygota</taxon>
        <taxon>Lepidoptera</taxon>
        <taxon>Glossata</taxon>
        <taxon>Ditrysia</taxon>
        <taxon>Pyraloidea</taxon>
        <taxon>Pyralidae</taxon>
        <taxon>Galleriinae</taxon>
        <taxon>Galleria</taxon>
    </lineage>
</organism>
<reference evidence="3" key="1">
    <citation type="submission" date="2025-08" db="UniProtKB">
        <authorList>
            <consortium name="RefSeq"/>
        </authorList>
    </citation>
    <scope>IDENTIFICATION</scope>
    <source>
        <tissue evidence="3">Whole larvae</tissue>
    </source>
</reference>
<gene>
    <name evidence="3" type="primary">LOC113514072</name>
</gene>
<keyword evidence="2" id="KW-1185">Reference proteome</keyword>
<evidence type="ECO:0000256" key="1">
    <source>
        <dbReference type="SAM" id="Phobius"/>
    </source>
</evidence>
<dbReference type="InParanoid" id="A0A6J3BZ20"/>
<keyword evidence="1" id="KW-1133">Transmembrane helix</keyword>
<evidence type="ECO:0000313" key="2">
    <source>
        <dbReference type="Proteomes" id="UP001652740"/>
    </source>
</evidence>
<dbReference type="GeneID" id="113514072"/>
<feature type="transmembrane region" description="Helical" evidence="1">
    <location>
        <begin position="113"/>
        <end position="138"/>
    </location>
</feature>
<protein>
    <submittedName>
        <fullName evidence="3">Uncharacterized protein LOC113514072</fullName>
    </submittedName>
</protein>
<keyword evidence="1" id="KW-0472">Membrane</keyword>
<dbReference type="KEGG" id="gmw:113514072"/>
<accession>A0A6J3BZ20</accession>